<dbReference type="AlphaFoldDB" id="A0A427A8B9"/>
<reference evidence="1 2" key="1">
    <citation type="journal article" date="2014" name="Agronomy (Basel)">
        <title>A Draft Genome Sequence for Ensete ventricosum, the Drought-Tolerant Tree Against Hunger.</title>
        <authorList>
            <person name="Harrison J."/>
            <person name="Moore K.A."/>
            <person name="Paszkiewicz K."/>
            <person name="Jones T."/>
            <person name="Grant M."/>
            <person name="Ambacheew D."/>
            <person name="Muzemil S."/>
            <person name="Studholme D.J."/>
        </authorList>
    </citation>
    <scope>NUCLEOTIDE SEQUENCE [LARGE SCALE GENOMIC DNA]</scope>
</reference>
<accession>A0A427A8B9</accession>
<sequence>MVVAEGDGAAGSDYGSKQVRLRLRKQGKEEVTTVAAWKVACGHEGRMMAAMTAVDGSYDKATIEGCNSGSQQRDYVGCSDEKGRRRGWQREARDQWLCAGGSRGGIATIGGVGRYDGAEDIGEGDQGCDWQVVGTANEGRRMVAGQRLWQGRKRGGQWIVAATGGGEERKKG</sequence>
<organism evidence="1 2">
    <name type="scientific">Ensete ventricosum</name>
    <name type="common">Abyssinian banana</name>
    <name type="synonym">Musa ensete</name>
    <dbReference type="NCBI Taxonomy" id="4639"/>
    <lineage>
        <taxon>Eukaryota</taxon>
        <taxon>Viridiplantae</taxon>
        <taxon>Streptophyta</taxon>
        <taxon>Embryophyta</taxon>
        <taxon>Tracheophyta</taxon>
        <taxon>Spermatophyta</taxon>
        <taxon>Magnoliopsida</taxon>
        <taxon>Liliopsida</taxon>
        <taxon>Zingiberales</taxon>
        <taxon>Musaceae</taxon>
        <taxon>Ensete</taxon>
    </lineage>
</organism>
<evidence type="ECO:0000313" key="2">
    <source>
        <dbReference type="Proteomes" id="UP000287651"/>
    </source>
</evidence>
<name>A0A427A8B9_ENSVE</name>
<gene>
    <name evidence="1" type="ORF">B296_00034541</name>
</gene>
<dbReference type="Proteomes" id="UP000287651">
    <property type="component" value="Unassembled WGS sequence"/>
</dbReference>
<evidence type="ECO:0000313" key="1">
    <source>
        <dbReference type="EMBL" id="RRT72460.1"/>
    </source>
</evidence>
<comment type="caution">
    <text evidence="1">The sequence shown here is derived from an EMBL/GenBank/DDBJ whole genome shotgun (WGS) entry which is preliminary data.</text>
</comment>
<proteinExistence type="predicted"/>
<dbReference type="EMBL" id="AMZH03003396">
    <property type="protein sequence ID" value="RRT72460.1"/>
    <property type="molecule type" value="Genomic_DNA"/>
</dbReference>
<protein>
    <submittedName>
        <fullName evidence="1">Uncharacterized protein</fullName>
    </submittedName>
</protein>